<dbReference type="RefSeq" id="WP_119552770.1">
    <property type="nucleotide sequence ID" value="NZ_QXMN01000005.1"/>
</dbReference>
<accession>A0A9X8D7D4</accession>
<keyword evidence="3" id="KW-1003">Cell membrane</keyword>
<proteinExistence type="inferred from homology"/>
<evidence type="ECO:0000256" key="5">
    <source>
        <dbReference type="ARBA" id="ARBA00022840"/>
    </source>
</evidence>
<dbReference type="CDD" id="cd03224">
    <property type="entry name" value="ABC_TM1139_LivF_branched"/>
    <property type="match status" value="1"/>
</dbReference>
<gene>
    <name evidence="8" type="ORF">D3H34_07275</name>
</gene>
<keyword evidence="3" id="KW-0472">Membrane</keyword>
<name>A0A9X8D7D4_9BURK</name>
<dbReference type="GO" id="GO:0016887">
    <property type="term" value="F:ATP hydrolysis activity"/>
    <property type="evidence" value="ECO:0007669"/>
    <property type="project" value="InterPro"/>
</dbReference>
<dbReference type="GO" id="GO:0005524">
    <property type="term" value="F:ATP binding"/>
    <property type="evidence" value="ECO:0007669"/>
    <property type="project" value="UniProtKB-KW"/>
</dbReference>
<reference evidence="8 9" key="1">
    <citation type="submission" date="2018-09" db="EMBL/GenBank/DDBJ databases">
        <title>Acidovorax cavernicola nov. sp. isolated from Gruta de las Maravillas (Aracena, Spain).</title>
        <authorList>
            <person name="Jurado V."/>
            <person name="Gutierrez-Patricio S."/>
            <person name="Gonzalez-Pimentel J.L."/>
            <person name="Miller A.Z."/>
            <person name="Laiz L."/>
            <person name="Saiz-Jimenez C."/>
        </authorList>
    </citation>
    <scope>NUCLEOTIDE SEQUENCE [LARGE SCALE GENOMIC DNA]</scope>
    <source>
        <strain evidence="8 9">1011MAR4D40.2</strain>
    </source>
</reference>
<dbReference type="Gene3D" id="3.40.50.300">
    <property type="entry name" value="P-loop containing nucleotide triphosphate hydrolases"/>
    <property type="match status" value="1"/>
</dbReference>
<protein>
    <submittedName>
        <fullName evidence="8">ABC transporter ATP-binding protein</fullName>
    </submittedName>
</protein>
<dbReference type="InterPro" id="IPR003593">
    <property type="entry name" value="AAA+_ATPase"/>
</dbReference>
<dbReference type="InterPro" id="IPR052156">
    <property type="entry name" value="BCAA_Transport_ATP-bd_LivF"/>
</dbReference>
<dbReference type="OrthoDB" id="9776369at2"/>
<feature type="domain" description="ABC transporter" evidence="7">
    <location>
        <begin position="10"/>
        <end position="241"/>
    </location>
</feature>
<dbReference type="AlphaFoldDB" id="A0A9X8D7D4"/>
<comment type="similarity">
    <text evidence="1">Belongs to the ABC transporter superfamily.</text>
</comment>
<evidence type="ECO:0000256" key="4">
    <source>
        <dbReference type="ARBA" id="ARBA00022741"/>
    </source>
</evidence>
<dbReference type="InterPro" id="IPR003439">
    <property type="entry name" value="ABC_transporter-like_ATP-bd"/>
</dbReference>
<dbReference type="GO" id="GO:0015807">
    <property type="term" value="P:L-amino acid transport"/>
    <property type="evidence" value="ECO:0007669"/>
    <property type="project" value="TreeGrafter"/>
</dbReference>
<keyword evidence="9" id="KW-1185">Reference proteome</keyword>
<dbReference type="SUPFAM" id="SSF52540">
    <property type="entry name" value="P-loop containing nucleoside triphosphate hydrolases"/>
    <property type="match status" value="1"/>
</dbReference>
<evidence type="ECO:0000256" key="2">
    <source>
        <dbReference type="ARBA" id="ARBA00022448"/>
    </source>
</evidence>
<dbReference type="GO" id="GO:0015658">
    <property type="term" value="F:branched-chain amino acid transmembrane transporter activity"/>
    <property type="evidence" value="ECO:0007669"/>
    <property type="project" value="TreeGrafter"/>
</dbReference>
<dbReference type="PROSITE" id="PS50893">
    <property type="entry name" value="ABC_TRANSPORTER_2"/>
    <property type="match status" value="1"/>
</dbReference>
<dbReference type="InterPro" id="IPR017871">
    <property type="entry name" value="ABC_transporter-like_CS"/>
</dbReference>
<dbReference type="EMBL" id="QXMN01000005">
    <property type="protein sequence ID" value="RIX83227.1"/>
    <property type="molecule type" value="Genomic_DNA"/>
</dbReference>
<comment type="caution">
    <text evidence="8">The sequence shown here is derived from an EMBL/GenBank/DDBJ whole genome shotgun (WGS) entry which is preliminary data.</text>
</comment>
<keyword evidence="2" id="KW-0813">Transport</keyword>
<keyword evidence="6" id="KW-0029">Amino-acid transport</keyword>
<dbReference type="Proteomes" id="UP000265619">
    <property type="component" value="Unassembled WGS sequence"/>
</dbReference>
<evidence type="ECO:0000256" key="3">
    <source>
        <dbReference type="ARBA" id="ARBA00022475"/>
    </source>
</evidence>
<evidence type="ECO:0000256" key="6">
    <source>
        <dbReference type="ARBA" id="ARBA00022970"/>
    </source>
</evidence>
<dbReference type="PANTHER" id="PTHR43820">
    <property type="entry name" value="HIGH-AFFINITY BRANCHED-CHAIN AMINO ACID TRANSPORT ATP-BINDING PROTEIN LIVF"/>
    <property type="match status" value="1"/>
</dbReference>
<keyword evidence="4" id="KW-0547">Nucleotide-binding</keyword>
<evidence type="ECO:0000313" key="8">
    <source>
        <dbReference type="EMBL" id="RIX83227.1"/>
    </source>
</evidence>
<dbReference type="PROSITE" id="PS00211">
    <property type="entry name" value="ABC_TRANSPORTER_1"/>
    <property type="match status" value="1"/>
</dbReference>
<evidence type="ECO:0000313" key="9">
    <source>
        <dbReference type="Proteomes" id="UP000265619"/>
    </source>
</evidence>
<dbReference type="InterPro" id="IPR027417">
    <property type="entry name" value="P-loop_NTPase"/>
</dbReference>
<sequence>MTRSSSPPLLSVRGLDTFYGSSQILFDLSLEVARGESVALLGRNGAGKSTTMKSIMRIAPPRHGTVAVAGQEVSRLRPDQIAHIGLGYVPEDRQVFKLQSVEGNLRLGMKKGPQGRDDWPLERLYELFPLLAEARHKSAGLLSGGQQQMLAIARALAGNPELLLLDEPSEGLAPVIMDQIQALILQLRAQGMTLLVAEQNMRFCLDIASSVAVIDHGSIVFTGSLQEFRANPEVASRYLAV</sequence>
<dbReference type="PANTHER" id="PTHR43820:SF2">
    <property type="entry name" value="ABC TRANSPORTER ATP-BINDING PROTEIN"/>
    <property type="match status" value="1"/>
</dbReference>
<keyword evidence="5 8" id="KW-0067">ATP-binding</keyword>
<evidence type="ECO:0000259" key="7">
    <source>
        <dbReference type="PROSITE" id="PS50893"/>
    </source>
</evidence>
<organism evidence="8 9">
    <name type="scientific">Acidovorax cavernicola</name>
    <dbReference type="NCBI Taxonomy" id="1675792"/>
    <lineage>
        <taxon>Bacteria</taxon>
        <taxon>Pseudomonadati</taxon>
        <taxon>Pseudomonadota</taxon>
        <taxon>Betaproteobacteria</taxon>
        <taxon>Burkholderiales</taxon>
        <taxon>Comamonadaceae</taxon>
        <taxon>Acidovorax</taxon>
    </lineage>
</organism>
<dbReference type="Pfam" id="PF00005">
    <property type="entry name" value="ABC_tran"/>
    <property type="match status" value="1"/>
</dbReference>
<evidence type="ECO:0000256" key="1">
    <source>
        <dbReference type="ARBA" id="ARBA00005417"/>
    </source>
</evidence>
<dbReference type="SMART" id="SM00382">
    <property type="entry name" value="AAA"/>
    <property type="match status" value="1"/>
</dbReference>